<dbReference type="SUPFAM" id="SSF46785">
    <property type="entry name" value="Winged helix' DNA-binding domain"/>
    <property type="match status" value="1"/>
</dbReference>
<dbReference type="PANTHER" id="PTHR33204">
    <property type="entry name" value="TRANSCRIPTIONAL REGULATOR, MARR FAMILY"/>
    <property type="match status" value="1"/>
</dbReference>
<dbReference type="Gene3D" id="1.10.10.10">
    <property type="entry name" value="Winged helix-like DNA-binding domain superfamily/Winged helix DNA-binding domain"/>
    <property type="match status" value="1"/>
</dbReference>
<evidence type="ECO:0000256" key="1">
    <source>
        <dbReference type="ARBA" id="ARBA00023015"/>
    </source>
</evidence>
<keyword evidence="1" id="KW-0805">Transcription regulation</keyword>
<dbReference type="Pfam" id="PF01638">
    <property type="entry name" value="HxlR"/>
    <property type="match status" value="1"/>
</dbReference>
<dbReference type="PANTHER" id="PTHR33204:SF37">
    <property type="entry name" value="HTH-TYPE TRANSCRIPTIONAL REGULATOR YODB"/>
    <property type="match status" value="1"/>
</dbReference>
<comment type="caution">
    <text evidence="5">The sequence shown here is derived from an EMBL/GenBank/DDBJ whole genome shotgun (WGS) entry which is preliminary data.</text>
</comment>
<gene>
    <name evidence="5" type="ORF">BCF44_102236</name>
</gene>
<keyword evidence="6" id="KW-1185">Reference proteome</keyword>
<keyword evidence="2 5" id="KW-0238">DNA-binding</keyword>
<name>A0A3E0I5H1_9PSEU</name>
<evidence type="ECO:0000313" key="5">
    <source>
        <dbReference type="EMBL" id="REH54004.1"/>
    </source>
</evidence>
<dbReference type="InterPro" id="IPR036390">
    <property type="entry name" value="WH_DNA-bd_sf"/>
</dbReference>
<protein>
    <submittedName>
        <fullName evidence="5">DNA-binding HxlR family transcriptional regulator</fullName>
    </submittedName>
</protein>
<reference evidence="5 6" key="1">
    <citation type="submission" date="2018-08" db="EMBL/GenBank/DDBJ databases">
        <title>Genomic Encyclopedia of Archaeal and Bacterial Type Strains, Phase II (KMG-II): from individual species to whole genera.</title>
        <authorList>
            <person name="Goeker M."/>
        </authorList>
    </citation>
    <scope>NUCLEOTIDE SEQUENCE [LARGE SCALE GENOMIC DNA]</scope>
    <source>
        <strain evidence="5 6">DSM 45791</strain>
    </source>
</reference>
<organism evidence="5 6">
    <name type="scientific">Kutzneria buriramensis</name>
    <dbReference type="NCBI Taxonomy" id="1045776"/>
    <lineage>
        <taxon>Bacteria</taxon>
        <taxon>Bacillati</taxon>
        <taxon>Actinomycetota</taxon>
        <taxon>Actinomycetes</taxon>
        <taxon>Pseudonocardiales</taxon>
        <taxon>Pseudonocardiaceae</taxon>
        <taxon>Kutzneria</taxon>
    </lineage>
</organism>
<evidence type="ECO:0000313" key="6">
    <source>
        <dbReference type="Proteomes" id="UP000256269"/>
    </source>
</evidence>
<dbReference type="InterPro" id="IPR036388">
    <property type="entry name" value="WH-like_DNA-bd_sf"/>
</dbReference>
<dbReference type="PROSITE" id="PS51118">
    <property type="entry name" value="HTH_HXLR"/>
    <property type="match status" value="1"/>
</dbReference>
<keyword evidence="3" id="KW-0804">Transcription</keyword>
<dbReference type="InterPro" id="IPR002577">
    <property type="entry name" value="HTH_HxlR"/>
</dbReference>
<proteinExistence type="predicted"/>
<sequence>MTKTAEQRRADEKVVYNAFIETCPTRQMLASIAEKWTALTVSALADGPMRHGELMRKIRGASQKMLTQTLRKLERDGLLVRTVTPTVPVRVDYELTPLGQTLVPVLVAVKAWSETHIEEVMAARDAFEAAEQK</sequence>
<evidence type="ECO:0000256" key="3">
    <source>
        <dbReference type="ARBA" id="ARBA00023163"/>
    </source>
</evidence>
<accession>A0A3E0I5H1</accession>
<evidence type="ECO:0000259" key="4">
    <source>
        <dbReference type="PROSITE" id="PS51118"/>
    </source>
</evidence>
<feature type="domain" description="HTH hxlR-type" evidence="4">
    <location>
        <begin position="23"/>
        <end position="121"/>
    </location>
</feature>
<dbReference type="GO" id="GO:0003677">
    <property type="term" value="F:DNA binding"/>
    <property type="evidence" value="ECO:0007669"/>
    <property type="project" value="UniProtKB-KW"/>
</dbReference>
<evidence type="ECO:0000256" key="2">
    <source>
        <dbReference type="ARBA" id="ARBA00023125"/>
    </source>
</evidence>
<dbReference type="EMBL" id="QUNO01000002">
    <property type="protein sequence ID" value="REH54004.1"/>
    <property type="molecule type" value="Genomic_DNA"/>
</dbReference>
<dbReference type="AlphaFoldDB" id="A0A3E0I5H1"/>
<dbReference type="RefSeq" id="WP_246014866.1">
    <property type="nucleotide sequence ID" value="NZ_CP144375.1"/>
</dbReference>
<dbReference type="Proteomes" id="UP000256269">
    <property type="component" value="Unassembled WGS sequence"/>
</dbReference>